<comment type="function">
    <text evidence="1">Reversibly catalyzes the transfer of the carbamoyl group from carbamoyl phosphate (CP) to the N(epsilon) atom of ornithine (ORN) to produce L-citrulline.</text>
</comment>
<dbReference type="RefSeq" id="WP_116062359.1">
    <property type="nucleotide sequence ID" value="NZ_QRDZ01000016.1"/>
</dbReference>
<accession>A0A3D9JN68</accession>
<dbReference type="PANTHER" id="PTHR45753">
    <property type="entry name" value="ORNITHINE CARBAMOYLTRANSFERASE, MITOCHONDRIAL"/>
    <property type="match status" value="1"/>
</dbReference>
<dbReference type="AlphaFoldDB" id="A0A3D9JN68"/>
<dbReference type="Proteomes" id="UP000256977">
    <property type="component" value="Unassembled WGS sequence"/>
</dbReference>
<reference evidence="6 7" key="1">
    <citation type="submission" date="2018-07" db="EMBL/GenBank/DDBJ databases">
        <title>Genomic Encyclopedia of Type Strains, Phase III (KMG-III): the genomes of soil and plant-associated and newly described type strains.</title>
        <authorList>
            <person name="Whitman W."/>
        </authorList>
    </citation>
    <scope>NUCLEOTIDE SEQUENCE [LARGE SCALE GENOMIC DNA]</scope>
    <source>
        <strain evidence="6 7">CECT 7287</strain>
    </source>
</reference>
<dbReference type="InterPro" id="IPR006132">
    <property type="entry name" value="Asp/Orn_carbamoyltranf_P-bd"/>
</dbReference>
<organism evidence="6 7">
    <name type="scientific">Cohnella phaseoli</name>
    <dbReference type="NCBI Taxonomy" id="456490"/>
    <lineage>
        <taxon>Bacteria</taxon>
        <taxon>Bacillati</taxon>
        <taxon>Bacillota</taxon>
        <taxon>Bacilli</taxon>
        <taxon>Bacillales</taxon>
        <taxon>Paenibacillaceae</taxon>
        <taxon>Cohnella</taxon>
    </lineage>
</organism>
<dbReference type="OrthoDB" id="9802587at2"/>
<feature type="domain" description="Aspartate/ornithine carbamoyltransferase carbamoyl-P binding" evidence="5">
    <location>
        <begin position="2"/>
        <end position="135"/>
    </location>
</feature>
<evidence type="ECO:0000313" key="6">
    <source>
        <dbReference type="EMBL" id="RED75249.1"/>
    </source>
</evidence>
<evidence type="ECO:0000256" key="1">
    <source>
        <dbReference type="ARBA" id="ARBA00003822"/>
    </source>
</evidence>
<proteinExistence type="inferred from homology"/>
<sequence length="280" mass="31697">MHLLDLDQLSSTDIAGIFRLAEALQRNQEDKRLAGKTIVLFFPETSLRTRITFEKGIRSLGGECILFPPETLDRKERLSDIAKYMENWADGIVIRHASFAKITELAKHSAIPVINAMTSENHPCEILADLYSIRERKENYRELTYTFVGPAGNIGKSWAAIAKVMNLKFNHVSAQGHQLGEQSPNYSFYTELEEALPNSDVVLTDSWPEGFQTEEHLRDYRVTLERMTKARPGALLNPCPPFYRGEEVSAEALASDYFVGYDFKKNLVCVQQAILLYCGV</sequence>
<evidence type="ECO:0000256" key="3">
    <source>
        <dbReference type="RuleBase" id="RU003634"/>
    </source>
</evidence>
<dbReference type="InterPro" id="IPR036901">
    <property type="entry name" value="Asp/Orn_carbamoylTrfase_sf"/>
</dbReference>
<dbReference type="SUPFAM" id="SSF53671">
    <property type="entry name" value="Aspartate/ornithine carbamoyltransferase"/>
    <property type="match status" value="1"/>
</dbReference>
<dbReference type="Pfam" id="PF00185">
    <property type="entry name" value="OTCace"/>
    <property type="match status" value="1"/>
</dbReference>
<comment type="caution">
    <text evidence="6">The sequence shown here is derived from an EMBL/GenBank/DDBJ whole genome shotgun (WGS) entry which is preliminary data.</text>
</comment>
<dbReference type="EMBL" id="QRDZ01000016">
    <property type="protein sequence ID" value="RED75249.1"/>
    <property type="molecule type" value="Genomic_DNA"/>
</dbReference>
<feature type="domain" description="Aspartate/ornithine carbamoyltransferase Asp/Orn-binding" evidence="4">
    <location>
        <begin position="142"/>
        <end position="277"/>
    </location>
</feature>
<comment type="similarity">
    <text evidence="3">Belongs to the aspartate/ornithine carbamoyltransferase superfamily.</text>
</comment>
<protein>
    <submittedName>
        <fullName evidence="6">Ornithine carbamoyltransferase</fullName>
    </submittedName>
</protein>
<dbReference type="Pfam" id="PF02729">
    <property type="entry name" value="OTCace_N"/>
    <property type="match status" value="1"/>
</dbReference>
<dbReference type="GO" id="GO:0004585">
    <property type="term" value="F:ornithine carbamoyltransferase activity"/>
    <property type="evidence" value="ECO:0007669"/>
    <property type="project" value="UniProtKB-ARBA"/>
</dbReference>
<dbReference type="PRINTS" id="PR00102">
    <property type="entry name" value="OTCASE"/>
</dbReference>
<evidence type="ECO:0000313" key="7">
    <source>
        <dbReference type="Proteomes" id="UP000256977"/>
    </source>
</evidence>
<dbReference type="PANTHER" id="PTHR45753:SF3">
    <property type="entry name" value="ORNITHINE TRANSCARBAMYLASE, MITOCHONDRIAL"/>
    <property type="match status" value="1"/>
</dbReference>
<dbReference type="InterPro" id="IPR006130">
    <property type="entry name" value="Asp/Orn_carbamoylTrfase"/>
</dbReference>
<evidence type="ECO:0000259" key="4">
    <source>
        <dbReference type="Pfam" id="PF00185"/>
    </source>
</evidence>
<gene>
    <name evidence="6" type="ORF">DFP98_11651</name>
</gene>
<dbReference type="GO" id="GO:0016597">
    <property type="term" value="F:amino acid binding"/>
    <property type="evidence" value="ECO:0007669"/>
    <property type="project" value="InterPro"/>
</dbReference>
<dbReference type="GO" id="GO:0042450">
    <property type="term" value="P:L-arginine biosynthetic process via ornithine"/>
    <property type="evidence" value="ECO:0007669"/>
    <property type="project" value="TreeGrafter"/>
</dbReference>
<dbReference type="Gene3D" id="3.40.50.1370">
    <property type="entry name" value="Aspartate/ornithine carbamoyltransferase"/>
    <property type="match status" value="2"/>
</dbReference>
<keyword evidence="2 3" id="KW-0808">Transferase</keyword>
<dbReference type="GO" id="GO:0019240">
    <property type="term" value="P:citrulline biosynthetic process"/>
    <property type="evidence" value="ECO:0007669"/>
    <property type="project" value="TreeGrafter"/>
</dbReference>
<evidence type="ECO:0000256" key="2">
    <source>
        <dbReference type="ARBA" id="ARBA00022679"/>
    </source>
</evidence>
<keyword evidence="7" id="KW-1185">Reference proteome</keyword>
<dbReference type="InterPro" id="IPR006131">
    <property type="entry name" value="Asp_carbamoyltransf_Asp/Orn-bd"/>
</dbReference>
<dbReference type="InterPro" id="IPR002292">
    <property type="entry name" value="Orn/put_carbamltrans"/>
</dbReference>
<dbReference type="PRINTS" id="PR00100">
    <property type="entry name" value="AOTCASE"/>
</dbReference>
<name>A0A3D9JN68_9BACL</name>
<evidence type="ECO:0000259" key="5">
    <source>
        <dbReference type="Pfam" id="PF02729"/>
    </source>
</evidence>